<organism evidence="1 2">
    <name type="scientific">Candidatus Pristimantibacillus lignocellulolyticus</name>
    <dbReference type="NCBI Taxonomy" id="2994561"/>
    <lineage>
        <taxon>Bacteria</taxon>
        <taxon>Bacillati</taxon>
        <taxon>Bacillota</taxon>
        <taxon>Bacilli</taxon>
        <taxon>Bacillales</taxon>
        <taxon>Paenibacillaceae</taxon>
        <taxon>Candidatus Pristimantibacillus</taxon>
    </lineage>
</organism>
<accession>A0A9J6ZBP9</accession>
<dbReference type="AlphaFoldDB" id="A0A9J6ZBP9"/>
<reference evidence="1" key="1">
    <citation type="submission" date="2022-05" db="EMBL/GenBank/DDBJ databases">
        <title>Novel bacterial taxa in a minimal lignocellulolytic consortium and its capacity to transform plastics disclosed by genome-resolved metagenomics.</title>
        <authorList>
            <person name="Rodriguez C.A.D."/>
            <person name="Diaz-Garcia L."/>
            <person name="Herrera K."/>
            <person name="Tarazona N.A."/>
            <person name="Sproer C."/>
            <person name="Overmann J."/>
            <person name="Jimenez D.J."/>
        </authorList>
    </citation>
    <scope>NUCLEOTIDE SEQUENCE</scope>
    <source>
        <strain evidence="1">MAG5</strain>
    </source>
</reference>
<sequence length="147" mass="17359">MKFFLKVNDKNCLPVVDELVDIMWKKGVNISRVGQQDSLIIGTSLTLSWDKWLDDERWRGHPKFKEDLYFEIESINNEQQLSIEIDEDACFVDFRALYKAIEFIAERCNTSISIDKGKWIQLNEYRIKVDNYIKTTFSEAVEKSLHD</sequence>
<evidence type="ECO:0000313" key="2">
    <source>
        <dbReference type="Proteomes" id="UP001056756"/>
    </source>
</evidence>
<dbReference type="EMBL" id="CP097899">
    <property type="protein sequence ID" value="URN93499.1"/>
    <property type="molecule type" value="Genomic_DNA"/>
</dbReference>
<name>A0A9J6ZBP9_9BACL</name>
<dbReference type="KEGG" id="plig:NAG76_16910"/>
<protein>
    <submittedName>
        <fullName evidence="1">Uncharacterized protein</fullName>
    </submittedName>
</protein>
<proteinExistence type="predicted"/>
<gene>
    <name evidence="1" type="ORF">NAG76_16910</name>
</gene>
<dbReference type="Proteomes" id="UP001056756">
    <property type="component" value="Chromosome"/>
</dbReference>
<evidence type="ECO:0000313" key="1">
    <source>
        <dbReference type="EMBL" id="URN93499.1"/>
    </source>
</evidence>